<keyword evidence="4" id="KW-0472">Membrane</keyword>
<evidence type="ECO:0000256" key="3">
    <source>
        <dbReference type="ARBA" id="ARBA00022729"/>
    </source>
</evidence>
<feature type="domain" description="SusD-like N-terminal" evidence="7">
    <location>
        <begin position="47"/>
        <end position="267"/>
    </location>
</feature>
<keyword evidence="3" id="KW-0732">Signal</keyword>
<dbReference type="Gene3D" id="1.25.40.390">
    <property type="match status" value="1"/>
</dbReference>
<dbReference type="Pfam" id="PF14322">
    <property type="entry name" value="SusD-like_3"/>
    <property type="match status" value="1"/>
</dbReference>
<dbReference type="InterPro" id="IPR012944">
    <property type="entry name" value="SusD_RagB_dom"/>
</dbReference>
<protein>
    <submittedName>
        <fullName evidence="8">RagB/SusD family protein</fullName>
    </submittedName>
</protein>
<evidence type="ECO:0000313" key="8">
    <source>
        <dbReference type="EMBL" id="AFD06097.1"/>
    </source>
</evidence>
<evidence type="ECO:0000256" key="5">
    <source>
        <dbReference type="ARBA" id="ARBA00023237"/>
    </source>
</evidence>
<accession>H8KPY8</accession>
<dbReference type="GO" id="GO:0009279">
    <property type="term" value="C:cell outer membrane"/>
    <property type="evidence" value="ECO:0007669"/>
    <property type="project" value="UniProtKB-SubCell"/>
</dbReference>
<dbReference type="AlphaFoldDB" id="H8KPY8"/>
<dbReference type="EMBL" id="CP003349">
    <property type="protein sequence ID" value="AFD06097.1"/>
    <property type="molecule type" value="Genomic_DNA"/>
</dbReference>
<dbReference type="eggNOG" id="COG2913">
    <property type="taxonomic scope" value="Bacteria"/>
</dbReference>
<evidence type="ECO:0000313" key="9">
    <source>
        <dbReference type="Proteomes" id="UP000007590"/>
    </source>
</evidence>
<dbReference type="RefSeq" id="WP_014679325.1">
    <property type="nucleotide sequence ID" value="NC_017770.1"/>
</dbReference>
<dbReference type="SUPFAM" id="SSF48452">
    <property type="entry name" value="TPR-like"/>
    <property type="match status" value="1"/>
</dbReference>
<keyword evidence="5" id="KW-0998">Cell outer membrane</keyword>
<dbReference type="STRING" id="929556.Solca_0987"/>
<evidence type="ECO:0000256" key="4">
    <source>
        <dbReference type="ARBA" id="ARBA00023136"/>
    </source>
</evidence>
<dbReference type="Proteomes" id="UP000007590">
    <property type="component" value="Chromosome"/>
</dbReference>
<evidence type="ECO:0000259" key="7">
    <source>
        <dbReference type="Pfam" id="PF14322"/>
    </source>
</evidence>
<dbReference type="KEGG" id="scn:Solca_0987"/>
<organism evidence="8 9">
    <name type="scientific">Solitalea canadensis (strain ATCC 29591 / DSM 3403 / JCM 21819 / LMG 8368 / NBRC 15130 / NCIMB 12057 / USAM 9D)</name>
    <name type="common">Flexibacter canadensis</name>
    <dbReference type="NCBI Taxonomy" id="929556"/>
    <lineage>
        <taxon>Bacteria</taxon>
        <taxon>Pseudomonadati</taxon>
        <taxon>Bacteroidota</taxon>
        <taxon>Sphingobacteriia</taxon>
        <taxon>Sphingobacteriales</taxon>
        <taxon>Sphingobacteriaceae</taxon>
        <taxon>Solitalea</taxon>
    </lineage>
</organism>
<evidence type="ECO:0000256" key="2">
    <source>
        <dbReference type="ARBA" id="ARBA00006275"/>
    </source>
</evidence>
<proteinExistence type="inferred from homology"/>
<keyword evidence="9" id="KW-1185">Reference proteome</keyword>
<evidence type="ECO:0000256" key="1">
    <source>
        <dbReference type="ARBA" id="ARBA00004442"/>
    </source>
</evidence>
<comment type="similarity">
    <text evidence="2">Belongs to the SusD family.</text>
</comment>
<dbReference type="HOGENOM" id="CLU_015553_3_5_10"/>
<name>H8KPY8_SOLCM</name>
<sequence length="504" mass="57612">MKLLSKYTNSYNFKKGNAELKRSRNLFGKWSAIGLFLLIFTTSCEKFLDIQPEGELTNDQLLKDAGGFETAMYGVYASMGKNTLYGQNVSHNMLEVLGQYFVSPGNSYAENLLKYNYKFAAVESTLSGVWSNTYSNIANVNNVLKNLERLGPNKLQYYKLYKGEALGLRAFLHFDLLRMYTENIQLNAAASGIPYSTDFNLKAPAFIPLADVYTKLISDLTTAEQLLSADQQYITFPKTKNNYNYLNDREIHFNLYAVQATLARVYLTKGDMANALLYAEKVIKSNKFQLLDKTAIANGVMKGVLYPKEVIFGLYSTNYFATVRDRFYLQTTFSAYDNRSDISTIYNNVQGGHDFRWDAFFKTPSTQLEKLRFVKLIDQYQLIDQEYLRPAGRIKGINLIRLPEMYYIAAEALLTTDPEKARDYFDLILKSRGLIGLKEQVPAVPLTLDLITADRFKEFIGEGQTFFNMKRLNSPVYTTDKQTIQASNAIYVFPIPVAEYDYRN</sequence>
<evidence type="ECO:0000259" key="6">
    <source>
        <dbReference type="Pfam" id="PF07980"/>
    </source>
</evidence>
<reference evidence="8" key="1">
    <citation type="submission" date="2012-02" db="EMBL/GenBank/DDBJ databases">
        <title>The complete genome of Solitalea canadensis DSM 3403.</title>
        <authorList>
            <consortium name="US DOE Joint Genome Institute (JGI-PGF)"/>
            <person name="Lucas S."/>
            <person name="Copeland A."/>
            <person name="Lapidus A."/>
            <person name="Glavina del Rio T."/>
            <person name="Dalin E."/>
            <person name="Tice H."/>
            <person name="Bruce D."/>
            <person name="Goodwin L."/>
            <person name="Pitluck S."/>
            <person name="Peters L."/>
            <person name="Ovchinnikova G."/>
            <person name="Lu M."/>
            <person name="Kyrpides N."/>
            <person name="Mavromatis K."/>
            <person name="Ivanova N."/>
            <person name="Brettin T."/>
            <person name="Detter J.C."/>
            <person name="Han C."/>
            <person name="Larimer F."/>
            <person name="Land M."/>
            <person name="Hauser L."/>
            <person name="Markowitz V."/>
            <person name="Cheng J.-F."/>
            <person name="Hugenholtz P."/>
            <person name="Woyke T."/>
            <person name="Wu D."/>
            <person name="Spring S."/>
            <person name="Schroeder M."/>
            <person name="Kopitz M."/>
            <person name="Brambilla E."/>
            <person name="Klenk H.-P."/>
            <person name="Eisen J.A."/>
        </authorList>
    </citation>
    <scope>NUCLEOTIDE SEQUENCE</scope>
    <source>
        <strain evidence="8">DSM 3403</strain>
    </source>
</reference>
<gene>
    <name evidence="8" type="ordered locus">Solca_0987</name>
</gene>
<dbReference type="InterPro" id="IPR033985">
    <property type="entry name" value="SusD-like_N"/>
</dbReference>
<dbReference type="Pfam" id="PF07980">
    <property type="entry name" value="SusD_RagB"/>
    <property type="match status" value="1"/>
</dbReference>
<comment type="subcellular location">
    <subcellularLocation>
        <location evidence="1">Cell outer membrane</location>
    </subcellularLocation>
</comment>
<dbReference type="OrthoDB" id="1097962at2"/>
<dbReference type="InterPro" id="IPR011990">
    <property type="entry name" value="TPR-like_helical_dom_sf"/>
</dbReference>
<feature type="domain" description="RagB/SusD" evidence="6">
    <location>
        <begin position="385"/>
        <end position="481"/>
    </location>
</feature>